<evidence type="ECO:0000313" key="3">
    <source>
        <dbReference type="EMBL" id="KAL3878810.1"/>
    </source>
</evidence>
<comment type="caution">
    <text evidence="3">The sequence shown here is derived from an EMBL/GenBank/DDBJ whole genome shotgun (WGS) entry which is preliminary data.</text>
</comment>
<gene>
    <name evidence="3" type="ORF">ACJMK2_031138</name>
</gene>
<dbReference type="AlphaFoldDB" id="A0ABD3WXV9"/>
<feature type="compositionally biased region" description="Basic and acidic residues" evidence="1">
    <location>
        <begin position="161"/>
        <end position="175"/>
    </location>
</feature>
<dbReference type="Pfam" id="PF16026">
    <property type="entry name" value="MIEAP"/>
    <property type="match status" value="1"/>
</dbReference>
<evidence type="ECO:0000313" key="4">
    <source>
        <dbReference type="Proteomes" id="UP001634394"/>
    </source>
</evidence>
<sequence>MPNAKQGNKGMLVEKNNNLTLYQHVNTSYAFQAQEPTAGRRELHGRPHSNKDVPEIELTRLDKPNIVGSEVLDKRLVMCFTDFANENWHALTRHFMRKTVQVYEDHLDNKRKDSLRNLTSFLHYCETGKWTPAKSLYSVALKEYEHYWNTKAQEPTAGSRELSDGPHSNKEVHETQLIRRSKDASILLKENNSNITDLSDPNRPIYLAERFSELYINEYTDALDELNGTNSNPAESIKCLLDIVKASYLFCTKQRKQMLDDQMNPAGSSTDDLGKRYEMMKLGKTAETALPNVREEFMKPRQKAMGERTQRFAEQCVEIVWLMCIQQPPVHLEYGDKRETFNPDHYRGYTKSGKFIEFCVWPVVYFHENGPILTKGIAQGYN</sequence>
<feature type="domain" description="Mitochondria-eating protein C-terminal" evidence="2">
    <location>
        <begin position="206"/>
        <end position="378"/>
    </location>
</feature>
<dbReference type="Proteomes" id="UP001634394">
    <property type="component" value="Unassembled WGS sequence"/>
</dbReference>
<keyword evidence="4" id="KW-1185">Reference proteome</keyword>
<dbReference type="EMBL" id="JBJQND010000004">
    <property type="protein sequence ID" value="KAL3878810.1"/>
    <property type="molecule type" value="Genomic_DNA"/>
</dbReference>
<protein>
    <recommendedName>
        <fullName evidence="2">Mitochondria-eating protein C-terminal domain-containing protein</fullName>
    </recommendedName>
</protein>
<evidence type="ECO:0000256" key="1">
    <source>
        <dbReference type="SAM" id="MobiDB-lite"/>
    </source>
</evidence>
<reference evidence="3 4" key="1">
    <citation type="submission" date="2024-11" db="EMBL/GenBank/DDBJ databases">
        <title>Chromosome-level genome assembly of the freshwater bivalve Anodonta woodiana.</title>
        <authorList>
            <person name="Chen X."/>
        </authorList>
    </citation>
    <scope>NUCLEOTIDE SEQUENCE [LARGE SCALE GENOMIC DNA]</scope>
    <source>
        <strain evidence="3">MN2024</strain>
        <tissue evidence="3">Gills</tissue>
    </source>
</reference>
<feature type="region of interest" description="Disordered" evidence="1">
    <location>
        <begin position="155"/>
        <end position="175"/>
    </location>
</feature>
<accession>A0ABD3WXV9</accession>
<proteinExistence type="predicted"/>
<evidence type="ECO:0000259" key="2">
    <source>
        <dbReference type="Pfam" id="PF16026"/>
    </source>
</evidence>
<dbReference type="InterPro" id="IPR031981">
    <property type="entry name" value="MIEAP_C"/>
</dbReference>
<organism evidence="3 4">
    <name type="scientific">Sinanodonta woodiana</name>
    <name type="common">Chinese pond mussel</name>
    <name type="synonym">Anodonta woodiana</name>
    <dbReference type="NCBI Taxonomy" id="1069815"/>
    <lineage>
        <taxon>Eukaryota</taxon>
        <taxon>Metazoa</taxon>
        <taxon>Spiralia</taxon>
        <taxon>Lophotrochozoa</taxon>
        <taxon>Mollusca</taxon>
        <taxon>Bivalvia</taxon>
        <taxon>Autobranchia</taxon>
        <taxon>Heteroconchia</taxon>
        <taxon>Palaeoheterodonta</taxon>
        <taxon>Unionida</taxon>
        <taxon>Unionoidea</taxon>
        <taxon>Unionidae</taxon>
        <taxon>Unioninae</taxon>
        <taxon>Sinanodonta</taxon>
    </lineage>
</organism>
<name>A0ABD3WXV9_SINWO</name>